<dbReference type="GO" id="GO:0016787">
    <property type="term" value="F:hydrolase activity"/>
    <property type="evidence" value="ECO:0007669"/>
    <property type="project" value="UniProtKB-KW"/>
</dbReference>
<dbReference type="SUPFAM" id="SSF52499">
    <property type="entry name" value="Isochorismatase-like hydrolases"/>
    <property type="match status" value="1"/>
</dbReference>
<sequence length="148" mass="16243">MIAPESHSEAASYQEAGFSRRLGWVSQVAHEMAGKRPALLLIDVCKAYFTPGSPLDLGSNPAAAASPDTMRCLLRAARKAKIPVVHTQVRYTNKDMSDAGLFYKKARVLDVWLQGDERGYDEPLPGLEPVEGEHMILKKHASAFFGTD</sequence>
<name>A0A9Q9AGP4_9PEZI</name>
<proteinExistence type="inferred from homology"/>
<evidence type="ECO:0000256" key="1">
    <source>
        <dbReference type="ARBA" id="ARBA00006336"/>
    </source>
</evidence>
<gene>
    <name evidence="4" type="ORF">Slin15195_G005930</name>
</gene>
<dbReference type="EMBL" id="CP099418">
    <property type="protein sequence ID" value="USW47274.1"/>
    <property type="molecule type" value="Genomic_DNA"/>
</dbReference>
<evidence type="ECO:0000313" key="4">
    <source>
        <dbReference type="EMBL" id="USW47274.1"/>
    </source>
</evidence>
<evidence type="ECO:0000259" key="3">
    <source>
        <dbReference type="Pfam" id="PF00857"/>
    </source>
</evidence>
<keyword evidence="2" id="KW-0378">Hydrolase</keyword>
<dbReference type="InterPro" id="IPR050272">
    <property type="entry name" value="Isochorismatase-like_hydrls"/>
</dbReference>
<reference evidence="4" key="1">
    <citation type="submission" date="2022-06" db="EMBL/GenBank/DDBJ databases">
        <title>Complete genome sequences of two strains of the flax pathogen Septoria linicola.</title>
        <authorList>
            <person name="Lapalu N."/>
            <person name="Simon A."/>
            <person name="Demenou B."/>
            <person name="Paumier D."/>
            <person name="Guillot M.-P."/>
            <person name="Gout L."/>
            <person name="Valade R."/>
        </authorList>
    </citation>
    <scope>NUCLEOTIDE SEQUENCE</scope>
    <source>
        <strain evidence="4">SE15195</strain>
    </source>
</reference>
<dbReference type="Pfam" id="PF00857">
    <property type="entry name" value="Isochorismatase"/>
    <property type="match status" value="1"/>
</dbReference>
<dbReference type="Proteomes" id="UP001056384">
    <property type="component" value="Chromosome 1"/>
</dbReference>
<organism evidence="4 5">
    <name type="scientific">Septoria linicola</name>
    <dbReference type="NCBI Taxonomy" id="215465"/>
    <lineage>
        <taxon>Eukaryota</taxon>
        <taxon>Fungi</taxon>
        <taxon>Dikarya</taxon>
        <taxon>Ascomycota</taxon>
        <taxon>Pezizomycotina</taxon>
        <taxon>Dothideomycetes</taxon>
        <taxon>Dothideomycetidae</taxon>
        <taxon>Mycosphaerellales</taxon>
        <taxon>Mycosphaerellaceae</taxon>
        <taxon>Septoria</taxon>
    </lineage>
</organism>
<dbReference type="PANTHER" id="PTHR43540">
    <property type="entry name" value="PEROXYUREIDOACRYLATE/UREIDOACRYLATE AMIDOHYDROLASE-RELATED"/>
    <property type="match status" value="1"/>
</dbReference>
<dbReference type="PANTHER" id="PTHR43540:SF1">
    <property type="entry name" value="ISOCHORISMATASE HYDROLASE"/>
    <property type="match status" value="1"/>
</dbReference>
<comment type="similarity">
    <text evidence="1">Belongs to the isochorismatase family.</text>
</comment>
<dbReference type="AlphaFoldDB" id="A0A9Q9AGP4"/>
<accession>A0A9Q9AGP4</accession>
<dbReference type="InterPro" id="IPR036380">
    <property type="entry name" value="Isochorismatase-like_sf"/>
</dbReference>
<dbReference type="Gene3D" id="3.40.50.850">
    <property type="entry name" value="Isochorismatase-like"/>
    <property type="match status" value="1"/>
</dbReference>
<feature type="domain" description="Isochorismatase-like" evidence="3">
    <location>
        <begin position="38"/>
        <end position="148"/>
    </location>
</feature>
<dbReference type="InterPro" id="IPR000868">
    <property type="entry name" value="Isochorismatase-like_dom"/>
</dbReference>
<evidence type="ECO:0000256" key="2">
    <source>
        <dbReference type="ARBA" id="ARBA00022801"/>
    </source>
</evidence>
<keyword evidence="5" id="KW-1185">Reference proteome</keyword>
<protein>
    <submittedName>
        <fullName evidence="4">Isochorismatase</fullName>
    </submittedName>
</protein>
<evidence type="ECO:0000313" key="5">
    <source>
        <dbReference type="Proteomes" id="UP001056384"/>
    </source>
</evidence>